<dbReference type="PANTHER" id="PTHR37326:SF1">
    <property type="entry name" value="BLL3975 PROTEIN"/>
    <property type="match status" value="1"/>
</dbReference>
<keyword evidence="4" id="KW-0862">Zinc</keyword>
<feature type="chain" id="PRO_5046034811" evidence="6">
    <location>
        <begin position="25"/>
        <end position="295"/>
    </location>
</feature>
<gene>
    <name evidence="8" type="ORF">LJD61_17740</name>
</gene>
<name>A0ABT1NJJ6_9FIRM</name>
<protein>
    <submittedName>
        <fullName evidence="8">Succinylglutamate desuccinylase/aspartoacylase family protein</fullName>
    </submittedName>
</protein>
<dbReference type="Gene3D" id="3.40.630.10">
    <property type="entry name" value="Zn peptidases"/>
    <property type="match status" value="1"/>
</dbReference>
<evidence type="ECO:0000256" key="5">
    <source>
        <dbReference type="SAM" id="MobiDB-lite"/>
    </source>
</evidence>
<dbReference type="EMBL" id="JAJEKE010000021">
    <property type="protein sequence ID" value="MCQ1531367.1"/>
    <property type="molecule type" value="Genomic_DNA"/>
</dbReference>
<dbReference type="PANTHER" id="PTHR37326">
    <property type="entry name" value="BLL3975 PROTEIN"/>
    <property type="match status" value="1"/>
</dbReference>
<dbReference type="RefSeq" id="WP_255228897.1">
    <property type="nucleotide sequence ID" value="NZ_JAJEKE010000021.1"/>
</dbReference>
<accession>A0ABT1NJJ6</accession>
<dbReference type="InterPro" id="IPR053138">
    <property type="entry name" value="N-alpha-Ac-DABA_deacetylase"/>
</dbReference>
<reference evidence="8 9" key="1">
    <citation type="submission" date="2021-10" db="EMBL/GenBank/DDBJ databases">
        <title>Lutispora strain m25 sp. nov., a thermophilic, non-spore-forming bacterium isolated from a lab-scale methanogenic bioreactor digesting anaerobic sludge.</title>
        <authorList>
            <person name="El Houari A."/>
            <person name="Mcdonald J."/>
        </authorList>
    </citation>
    <scope>NUCLEOTIDE SEQUENCE [LARGE SCALE GENOMIC DNA]</scope>
    <source>
        <strain evidence="9">m25</strain>
    </source>
</reference>
<dbReference type="SUPFAM" id="SSF53187">
    <property type="entry name" value="Zn-dependent exopeptidases"/>
    <property type="match status" value="1"/>
</dbReference>
<dbReference type="Pfam" id="PF24827">
    <property type="entry name" value="AstE_AspA_cat"/>
    <property type="match status" value="1"/>
</dbReference>
<evidence type="ECO:0000256" key="2">
    <source>
        <dbReference type="ARBA" id="ARBA00022723"/>
    </source>
</evidence>
<evidence type="ECO:0000256" key="1">
    <source>
        <dbReference type="ARBA" id="ARBA00001947"/>
    </source>
</evidence>
<feature type="region of interest" description="Disordered" evidence="5">
    <location>
        <begin position="29"/>
        <end position="53"/>
    </location>
</feature>
<feature type="domain" description="Succinylglutamate desuccinylase/Aspartoacylase catalytic" evidence="7">
    <location>
        <begin position="100"/>
        <end position="193"/>
    </location>
</feature>
<keyword evidence="3" id="KW-0378">Hydrolase</keyword>
<evidence type="ECO:0000313" key="9">
    <source>
        <dbReference type="Proteomes" id="UP001651880"/>
    </source>
</evidence>
<evidence type="ECO:0000259" key="7">
    <source>
        <dbReference type="Pfam" id="PF24827"/>
    </source>
</evidence>
<evidence type="ECO:0000256" key="4">
    <source>
        <dbReference type="ARBA" id="ARBA00022833"/>
    </source>
</evidence>
<evidence type="ECO:0000256" key="3">
    <source>
        <dbReference type="ARBA" id="ARBA00022801"/>
    </source>
</evidence>
<evidence type="ECO:0000256" key="6">
    <source>
        <dbReference type="SAM" id="SignalP"/>
    </source>
</evidence>
<sequence length="295" mass="32276">MKQNYKQLALCLFISLFLAGCTPAADFAQKPPDSAKEASSGSNSQIPGSTVADGSITDAWETKGLFAPEKAATTIIETYKICEGTEAENEITVLTAMEEGPTIFIVAGQHADEVAGYTAINKLKSIELKKGKVYILSPANMPGFKAEPKTRYVNAEEDLNRSFPGNKDGTKAEQLAAAIYAEIEKIKPVLILDHHEARMIKADRDFLGSSLIYTTLNGMEDLFLNMHQATQDGELCSGPFNFFGPGPIGSMNNVVANNLKIPVITVETYRAYMLERRIEEHMAIAGYVLRYYGMV</sequence>
<keyword evidence="6" id="KW-0732">Signal</keyword>
<feature type="compositionally biased region" description="Polar residues" evidence="5">
    <location>
        <begin position="37"/>
        <end position="48"/>
    </location>
</feature>
<comment type="caution">
    <text evidence="8">The sequence shown here is derived from an EMBL/GenBank/DDBJ whole genome shotgun (WGS) entry which is preliminary data.</text>
</comment>
<proteinExistence type="predicted"/>
<comment type="cofactor">
    <cofactor evidence="1">
        <name>Zn(2+)</name>
        <dbReference type="ChEBI" id="CHEBI:29105"/>
    </cofactor>
</comment>
<dbReference type="Proteomes" id="UP001651880">
    <property type="component" value="Unassembled WGS sequence"/>
</dbReference>
<dbReference type="PROSITE" id="PS51257">
    <property type="entry name" value="PROKAR_LIPOPROTEIN"/>
    <property type="match status" value="1"/>
</dbReference>
<feature type="signal peptide" evidence="6">
    <location>
        <begin position="1"/>
        <end position="24"/>
    </location>
</feature>
<organism evidence="8 9">
    <name type="scientific">Lutispora saccharofermentans</name>
    <dbReference type="NCBI Taxonomy" id="3024236"/>
    <lineage>
        <taxon>Bacteria</taxon>
        <taxon>Bacillati</taxon>
        <taxon>Bacillota</taxon>
        <taxon>Clostridia</taxon>
        <taxon>Lutisporales</taxon>
        <taxon>Lutisporaceae</taxon>
        <taxon>Lutispora</taxon>
    </lineage>
</organism>
<keyword evidence="2" id="KW-0479">Metal-binding</keyword>
<keyword evidence="9" id="KW-1185">Reference proteome</keyword>
<dbReference type="InterPro" id="IPR055438">
    <property type="entry name" value="AstE_AspA_cat"/>
</dbReference>
<evidence type="ECO:0000313" key="8">
    <source>
        <dbReference type="EMBL" id="MCQ1531367.1"/>
    </source>
</evidence>